<dbReference type="SMART" id="SM00429">
    <property type="entry name" value="IPT"/>
    <property type="match status" value="1"/>
</dbReference>
<evidence type="ECO:0000259" key="1">
    <source>
        <dbReference type="SMART" id="SM00429"/>
    </source>
</evidence>
<gene>
    <name evidence="2" type="ORF">ACKI1S_16610</name>
</gene>
<dbReference type="InterPro" id="IPR002909">
    <property type="entry name" value="IPT_dom"/>
</dbReference>
<dbReference type="Proteomes" id="UP001631993">
    <property type="component" value="Unassembled WGS sequence"/>
</dbReference>
<proteinExistence type="predicted"/>
<dbReference type="InterPro" id="IPR013783">
    <property type="entry name" value="Ig-like_fold"/>
</dbReference>
<dbReference type="Gene3D" id="2.60.40.10">
    <property type="entry name" value="Immunoglobulins"/>
    <property type="match status" value="1"/>
</dbReference>
<organism evidence="2 3">
    <name type="scientific">Streptomyces galilaeus</name>
    <dbReference type="NCBI Taxonomy" id="33899"/>
    <lineage>
        <taxon>Bacteria</taxon>
        <taxon>Bacillati</taxon>
        <taxon>Actinomycetota</taxon>
        <taxon>Actinomycetes</taxon>
        <taxon>Kitasatosporales</taxon>
        <taxon>Streptomycetaceae</taxon>
        <taxon>Streptomyces</taxon>
    </lineage>
</organism>
<comment type="caution">
    <text evidence="2">The sequence shown here is derived from an EMBL/GenBank/DDBJ whole genome shotgun (WGS) entry which is preliminary data.</text>
</comment>
<feature type="domain" description="IPT/TIG" evidence="1">
    <location>
        <begin position="71"/>
        <end position="153"/>
    </location>
</feature>
<dbReference type="RefSeq" id="WP_409097608.1">
    <property type="nucleotide sequence ID" value="NZ_JBJVNE010000007.1"/>
</dbReference>
<sequence length="154" mass="15839">MGLYRENGQRITKAAFPAAVLTDPPKRITENVYQTEPYGRGDGRPEGSRRHLLYEAGDVVPQSVIDRLFTAATIATVSPATGPAAGGTTVTITGTALDGVSAVNFGATAGTELKVVSATELRVKTPAGATGAVNVVLVDDAGNVTKTNGFTYTA</sequence>
<protein>
    <submittedName>
        <fullName evidence="2">IPT/TIG domain-containing protein</fullName>
    </submittedName>
</protein>
<name>A0ABW9IIX3_STRGJ</name>
<reference evidence="2 3" key="1">
    <citation type="submission" date="2024-12" db="EMBL/GenBank/DDBJ databases">
        <title>Forecasting of Potato common scab and diversities of Pathogenic streptomyces spp. in china.</title>
        <authorList>
            <person name="Handique U."/>
            <person name="Wu J."/>
        </authorList>
    </citation>
    <scope>NUCLEOTIDE SEQUENCE [LARGE SCALE GENOMIC DNA]</scope>
    <source>
        <strain evidence="2 3">ZRIMU1585</strain>
    </source>
</reference>
<accession>A0ABW9IIX3</accession>
<keyword evidence="3" id="KW-1185">Reference proteome</keyword>
<evidence type="ECO:0000313" key="3">
    <source>
        <dbReference type="Proteomes" id="UP001631993"/>
    </source>
</evidence>
<dbReference type="SUPFAM" id="SSF81296">
    <property type="entry name" value="E set domains"/>
    <property type="match status" value="1"/>
</dbReference>
<dbReference type="InterPro" id="IPR014756">
    <property type="entry name" value="Ig_E-set"/>
</dbReference>
<evidence type="ECO:0000313" key="2">
    <source>
        <dbReference type="EMBL" id="MFM9647756.1"/>
    </source>
</evidence>
<dbReference type="Pfam" id="PF01833">
    <property type="entry name" value="TIG"/>
    <property type="match status" value="1"/>
</dbReference>
<dbReference type="EMBL" id="JBJVNE010000007">
    <property type="protein sequence ID" value="MFM9647756.1"/>
    <property type="molecule type" value="Genomic_DNA"/>
</dbReference>